<feature type="binding site" evidence="5">
    <location>
        <begin position="105"/>
        <end position="107"/>
    </location>
    <ligand>
        <name>GTP</name>
        <dbReference type="ChEBI" id="CHEBI:37565"/>
    </ligand>
</feature>
<dbReference type="InterPro" id="IPR003008">
    <property type="entry name" value="Tubulin_FtsZ_GTPase"/>
</dbReference>
<dbReference type="PRINTS" id="PR00423">
    <property type="entry name" value="CELLDVISFTSZ"/>
</dbReference>
<feature type="binding site" evidence="5">
    <location>
        <begin position="18"/>
        <end position="22"/>
    </location>
    <ligand>
        <name>GTP</name>
        <dbReference type="ChEBI" id="CHEBI:37565"/>
    </ligand>
</feature>
<keyword evidence="5 7" id="KW-0132">Cell division</keyword>
<evidence type="ECO:0000256" key="1">
    <source>
        <dbReference type="ARBA" id="ARBA00009690"/>
    </source>
</evidence>
<feature type="compositionally biased region" description="Basic and acidic residues" evidence="8">
    <location>
        <begin position="374"/>
        <end position="394"/>
    </location>
</feature>
<dbReference type="InterPro" id="IPR020805">
    <property type="entry name" value="Cell_div_FtsZ_CS"/>
</dbReference>
<dbReference type="PANTHER" id="PTHR30314:SF3">
    <property type="entry name" value="MITOCHONDRIAL DIVISION PROTEIN FSZA"/>
    <property type="match status" value="1"/>
</dbReference>
<feature type="region of interest" description="Disordered" evidence="8">
    <location>
        <begin position="318"/>
        <end position="539"/>
    </location>
</feature>
<gene>
    <name evidence="5 11" type="primary">ftsZ</name>
    <name evidence="11" type="ORF">IDM40_01350</name>
</gene>
<feature type="binding site" evidence="5">
    <location>
        <position position="136"/>
    </location>
    <ligand>
        <name>GTP</name>
        <dbReference type="ChEBI" id="CHEBI:37565"/>
    </ligand>
</feature>
<dbReference type="PANTHER" id="PTHR30314">
    <property type="entry name" value="CELL DIVISION PROTEIN FTSZ-RELATED"/>
    <property type="match status" value="1"/>
</dbReference>
<comment type="similarity">
    <text evidence="1 5 7">Belongs to the FtsZ family.</text>
</comment>
<keyword evidence="3 5" id="KW-0342">GTP-binding</keyword>
<feature type="binding site" evidence="5">
    <location>
        <position position="140"/>
    </location>
    <ligand>
        <name>GTP</name>
        <dbReference type="ChEBI" id="CHEBI:37565"/>
    </ligand>
</feature>
<reference evidence="11 12" key="1">
    <citation type="submission" date="2020-09" db="EMBL/GenBank/DDBJ databases">
        <title>Diversity and distribution of actinomycetes associated with coral in the coast of Hainan.</title>
        <authorList>
            <person name="Li F."/>
        </authorList>
    </citation>
    <scope>NUCLEOTIDE SEQUENCE [LARGE SCALE GENOMIC DNA]</scope>
    <source>
        <strain evidence="11 12">HNM0947</strain>
    </source>
</reference>
<dbReference type="SUPFAM" id="SSF52490">
    <property type="entry name" value="Tubulin nucleotide-binding domain-like"/>
    <property type="match status" value="1"/>
</dbReference>
<dbReference type="RefSeq" id="WP_193120003.1">
    <property type="nucleotide sequence ID" value="NZ_JADBGI010000001.1"/>
</dbReference>
<comment type="subunit">
    <text evidence="5">Homodimer. Polymerizes to form a dynamic ring structure in a strictly GTP-dependent manner. Interacts directly with several other division proteins.</text>
</comment>
<feature type="compositionally biased region" description="Acidic residues" evidence="8">
    <location>
        <begin position="527"/>
        <end position="539"/>
    </location>
</feature>
<evidence type="ECO:0000259" key="10">
    <source>
        <dbReference type="SMART" id="SM00865"/>
    </source>
</evidence>
<keyword evidence="5 7" id="KW-0131">Cell cycle</keyword>
<dbReference type="CDD" id="cd02201">
    <property type="entry name" value="FtsZ_type1"/>
    <property type="match status" value="1"/>
</dbReference>
<dbReference type="SMART" id="SM00865">
    <property type="entry name" value="Tubulin_C"/>
    <property type="match status" value="1"/>
</dbReference>
<dbReference type="InterPro" id="IPR036525">
    <property type="entry name" value="Tubulin/FtsZ_GTPase_sf"/>
</dbReference>
<dbReference type="SUPFAM" id="SSF55307">
    <property type="entry name" value="Tubulin C-terminal domain-like"/>
    <property type="match status" value="1"/>
</dbReference>
<evidence type="ECO:0000256" key="6">
    <source>
        <dbReference type="NCBIfam" id="TIGR00065"/>
    </source>
</evidence>
<proteinExistence type="inferred from homology"/>
<evidence type="ECO:0000256" key="4">
    <source>
        <dbReference type="ARBA" id="ARBA00023210"/>
    </source>
</evidence>
<comment type="caution">
    <text evidence="11">The sequence shown here is derived from an EMBL/GenBank/DDBJ whole genome shotgun (WGS) entry which is preliminary data.</text>
</comment>
<dbReference type="Gene3D" id="3.40.50.1440">
    <property type="entry name" value="Tubulin/FtsZ, GTPase domain"/>
    <property type="match status" value="1"/>
</dbReference>
<sequence length="539" mass="56224">MAAPQNYLAVIKVVGIGGGGVNAVNRMIEEGLKGVEFIAINTDAQALLMSDADVKLDVGRELTRGLGAGANPDVGRKAAEDHREEIEEVLKGADMVFVTAGEGGGTGTGGAPVVANIARSLGALTIGVVTRPFGFEGKRRATQAESGIAMLREEVDTLIVIPNDRLLSISDRQVSVLDAFKAADQVLLSGVQGITDLITTPGLINLDFADVKSVMSGAGSALMGIGSARGDDRAVAAAEMAISSPLLEASIDGAHGVLLSIQGGSDLGLFEINEAAQLVANSAAPEANIIFGAVIDDALGDEVRVTVIAAGFDEPEVTGPVVREHKPVDPPEADAPKAGITSGRGEPSSAASRPTAGASGTSATSTPWISGTARTERSEAAPAPEPERAHERPTARPAQSVQPERNAQATRPTEPVRTEPSRPVQQTPVAPEPEPEPEPETPVAPWNRTPEPEPASEPETPAREPYEAPLSHGGPAPREEREPEPVEESADEASDRHEEQSGHIHAVADSAAERRESSTPRRRVIFDDPDDLDVPEFLK</sequence>
<keyword evidence="12" id="KW-1185">Reference proteome</keyword>
<evidence type="ECO:0000256" key="8">
    <source>
        <dbReference type="SAM" id="MobiDB-lite"/>
    </source>
</evidence>
<evidence type="ECO:0000259" key="9">
    <source>
        <dbReference type="SMART" id="SM00864"/>
    </source>
</evidence>
<feature type="binding site" evidence="5">
    <location>
        <position position="184"/>
    </location>
    <ligand>
        <name>GTP</name>
        <dbReference type="ChEBI" id="CHEBI:37565"/>
    </ligand>
</feature>
<dbReference type="InterPro" id="IPR000158">
    <property type="entry name" value="Cell_div_FtsZ"/>
</dbReference>
<evidence type="ECO:0000313" key="12">
    <source>
        <dbReference type="Proteomes" id="UP000806528"/>
    </source>
</evidence>
<dbReference type="InterPro" id="IPR008280">
    <property type="entry name" value="Tub_FtsZ_C"/>
</dbReference>
<feature type="compositionally biased region" description="Basic and acidic residues" evidence="8">
    <location>
        <begin position="493"/>
        <end position="502"/>
    </location>
</feature>
<keyword evidence="2 5" id="KW-0547">Nucleotide-binding</keyword>
<dbReference type="Pfam" id="PF00091">
    <property type="entry name" value="Tubulin"/>
    <property type="match status" value="1"/>
</dbReference>
<dbReference type="GO" id="GO:0051301">
    <property type="term" value="P:cell division"/>
    <property type="evidence" value="ECO:0007669"/>
    <property type="project" value="UniProtKB-KW"/>
</dbReference>
<dbReference type="HAMAP" id="MF_00909">
    <property type="entry name" value="FtsZ"/>
    <property type="match status" value="1"/>
</dbReference>
<comment type="function">
    <text evidence="5 7">Essential cell division protein that forms a contractile ring structure (Z ring) at the future cell division site. The regulation of the ring assembly controls the timing and the location of cell division. One of the functions of the FtsZ ring is to recruit other cell division proteins to the septum to produce a new cell wall between the dividing cells. Binds GTP and shows GTPase activity.</text>
</comment>
<keyword evidence="4 5" id="KW-0717">Septation</keyword>
<protein>
    <recommendedName>
        <fullName evidence="5 6">Cell division protein FtsZ</fullName>
    </recommendedName>
</protein>
<feature type="domain" description="Tubulin/FtsZ GTPase" evidence="9">
    <location>
        <begin position="10"/>
        <end position="202"/>
    </location>
</feature>
<dbReference type="Gene3D" id="3.30.1330.20">
    <property type="entry name" value="Tubulin/FtsZ, C-terminal domain"/>
    <property type="match status" value="1"/>
</dbReference>
<evidence type="ECO:0000313" key="11">
    <source>
        <dbReference type="EMBL" id="MBE2997352.1"/>
    </source>
</evidence>
<dbReference type="SMART" id="SM00864">
    <property type="entry name" value="Tubulin"/>
    <property type="match status" value="1"/>
</dbReference>
<dbReference type="EMBL" id="JADBGI010000001">
    <property type="protein sequence ID" value="MBE2997352.1"/>
    <property type="molecule type" value="Genomic_DNA"/>
</dbReference>
<evidence type="ECO:0000256" key="3">
    <source>
        <dbReference type="ARBA" id="ARBA00023134"/>
    </source>
</evidence>
<feature type="domain" description="Tubulin/FtsZ 2-layer sandwich" evidence="10">
    <location>
        <begin position="204"/>
        <end position="321"/>
    </location>
</feature>
<dbReference type="InterPro" id="IPR045061">
    <property type="entry name" value="FtsZ/CetZ"/>
</dbReference>
<dbReference type="NCBIfam" id="TIGR00065">
    <property type="entry name" value="ftsZ"/>
    <property type="match status" value="1"/>
</dbReference>
<evidence type="ECO:0000256" key="5">
    <source>
        <dbReference type="HAMAP-Rule" id="MF_00909"/>
    </source>
</evidence>
<dbReference type="InterPro" id="IPR037103">
    <property type="entry name" value="Tubulin/FtsZ-like_C"/>
</dbReference>
<dbReference type="PROSITE" id="PS01135">
    <property type="entry name" value="FTSZ_2"/>
    <property type="match status" value="1"/>
</dbReference>
<name>A0ABR9P0J8_9ACTN</name>
<evidence type="ECO:0000256" key="7">
    <source>
        <dbReference type="RuleBase" id="RU000631"/>
    </source>
</evidence>
<feature type="compositionally biased region" description="Polar residues" evidence="8">
    <location>
        <begin position="399"/>
        <end position="411"/>
    </location>
</feature>
<accession>A0ABR9P0J8</accession>
<feature type="compositionally biased region" description="Low complexity" evidence="8">
    <location>
        <begin position="347"/>
        <end position="367"/>
    </location>
</feature>
<dbReference type="Pfam" id="PF12327">
    <property type="entry name" value="FtsZ_C"/>
    <property type="match status" value="1"/>
</dbReference>
<dbReference type="InterPro" id="IPR024757">
    <property type="entry name" value="FtsZ_C"/>
</dbReference>
<evidence type="ECO:0000256" key="2">
    <source>
        <dbReference type="ARBA" id="ARBA00022741"/>
    </source>
</evidence>
<dbReference type="Proteomes" id="UP000806528">
    <property type="component" value="Unassembled WGS sequence"/>
</dbReference>
<comment type="subcellular location">
    <subcellularLocation>
        <location evidence="5">Cytoplasm</location>
    </subcellularLocation>
    <text evidence="5">Assembles at midcell at the inner surface of the cytoplasmic membrane.</text>
</comment>
<keyword evidence="5" id="KW-0963">Cytoplasm</keyword>
<organism evidence="11 12">
    <name type="scientific">Nocardiopsis coralli</name>
    <dbReference type="NCBI Taxonomy" id="2772213"/>
    <lineage>
        <taxon>Bacteria</taxon>
        <taxon>Bacillati</taxon>
        <taxon>Actinomycetota</taxon>
        <taxon>Actinomycetes</taxon>
        <taxon>Streptosporangiales</taxon>
        <taxon>Nocardiopsidaceae</taxon>
        <taxon>Nocardiopsis</taxon>
    </lineage>
</organism>
<dbReference type="PROSITE" id="PS01134">
    <property type="entry name" value="FTSZ_1"/>
    <property type="match status" value="1"/>
</dbReference>
<dbReference type="InterPro" id="IPR018316">
    <property type="entry name" value="Tubulin/FtsZ_2-layer-sand-dom"/>
</dbReference>